<dbReference type="InterPro" id="IPR002347">
    <property type="entry name" value="SDR_fam"/>
</dbReference>
<keyword evidence="3" id="KW-0521">NADP</keyword>
<keyword evidence="5" id="KW-0560">Oxidoreductase</keyword>
<name>A0A9Q1MD06_9SOLA</name>
<dbReference type="AlphaFoldDB" id="A0A9Q1MD06"/>
<gene>
    <name evidence="6" type="ORF">K7X08_002868</name>
</gene>
<evidence type="ECO:0000256" key="1">
    <source>
        <dbReference type="ARBA" id="ARBA00004606"/>
    </source>
</evidence>
<dbReference type="SUPFAM" id="SSF51735">
    <property type="entry name" value="NAD(P)-binding Rossmann-fold domains"/>
    <property type="match status" value="1"/>
</dbReference>
<proteinExistence type="inferred from homology"/>
<evidence type="ECO:0000256" key="3">
    <source>
        <dbReference type="ARBA" id="ARBA00022857"/>
    </source>
</evidence>
<reference evidence="7" key="1">
    <citation type="journal article" date="2023" name="Proc. Natl. Acad. Sci. U.S.A.">
        <title>Genomic and structural basis for evolution of tropane alkaloid biosynthesis.</title>
        <authorList>
            <person name="Wanga Y.-J."/>
            <person name="Taina T."/>
            <person name="Yua J.-Y."/>
            <person name="Lia J."/>
            <person name="Xua B."/>
            <person name="Chenc J."/>
            <person name="D'Auriad J.C."/>
            <person name="Huanga J.-P."/>
            <person name="Huanga S.-X."/>
        </authorList>
    </citation>
    <scope>NUCLEOTIDE SEQUENCE [LARGE SCALE GENOMIC DNA]</scope>
    <source>
        <strain evidence="7">cv. KIB-2019</strain>
    </source>
</reference>
<protein>
    <submittedName>
        <fullName evidence="6">Uncharacterized protein</fullName>
    </submittedName>
</protein>
<dbReference type="Proteomes" id="UP001152561">
    <property type="component" value="Unassembled WGS sequence"/>
</dbReference>
<evidence type="ECO:0000313" key="6">
    <source>
        <dbReference type="EMBL" id="KAJ8557243.1"/>
    </source>
</evidence>
<dbReference type="PRINTS" id="PR00081">
    <property type="entry name" value="GDHRDH"/>
</dbReference>
<dbReference type="PANTHER" id="PTHR43391">
    <property type="entry name" value="RETINOL DEHYDROGENASE-RELATED"/>
    <property type="match status" value="1"/>
</dbReference>
<evidence type="ECO:0000256" key="5">
    <source>
        <dbReference type="ARBA" id="ARBA00023002"/>
    </source>
</evidence>
<evidence type="ECO:0000313" key="7">
    <source>
        <dbReference type="Proteomes" id="UP001152561"/>
    </source>
</evidence>
<dbReference type="PROSITE" id="PS00061">
    <property type="entry name" value="ADH_SHORT"/>
    <property type="match status" value="1"/>
</dbReference>
<dbReference type="PANTHER" id="PTHR43391:SF76">
    <property type="entry name" value="11-BETA-HYDROXYSTEROID DEHYDROGENASE-LIKE 2-RELATED"/>
    <property type="match status" value="1"/>
</dbReference>
<dbReference type="EMBL" id="JAJAGQ010000007">
    <property type="protein sequence ID" value="KAJ8557243.1"/>
    <property type="molecule type" value="Genomic_DNA"/>
</dbReference>
<dbReference type="GO" id="GO:0016491">
    <property type="term" value="F:oxidoreductase activity"/>
    <property type="evidence" value="ECO:0007669"/>
    <property type="project" value="UniProtKB-KW"/>
</dbReference>
<evidence type="ECO:0000256" key="4">
    <source>
        <dbReference type="ARBA" id="ARBA00022968"/>
    </source>
</evidence>
<keyword evidence="4" id="KW-0812">Transmembrane</keyword>
<dbReference type="GO" id="GO:0005829">
    <property type="term" value="C:cytosol"/>
    <property type="evidence" value="ECO:0007669"/>
    <property type="project" value="TreeGrafter"/>
</dbReference>
<dbReference type="Gene3D" id="3.40.50.720">
    <property type="entry name" value="NAD(P)-binding Rossmann-like Domain"/>
    <property type="match status" value="1"/>
</dbReference>
<dbReference type="OrthoDB" id="47007at2759"/>
<accession>A0A9Q1MD06</accession>
<dbReference type="GO" id="GO:0016020">
    <property type="term" value="C:membrane"/>
    <property type="evidence" value="ECO:0007669"/>
    <property type="project" value="UniProtKB-SubCell"/>
</dbReference>
<keyword evidence="7" id="KW-1185">Reference proteome</keyword>
<keyword evidence="4" id="KW-0735">Signal-anchor</keyword>
<dbReference type="Pfam" id="PF00106">
    <property type="entry name" value="adh_short"/>
    <property type="match status" value="1"/>
</dbReference>
<comment type="subcellular location">
    <subcellularLocation>
        <location evidence="1">Membrane</location>
        <topology evidence="1">Single-pass type II membrane protein</topology>
    </subcellularLocation>
</comment>
<sequence length="198" mass="22035">MEFVLGLIHKILGTYLPHMATTTLIHFMPLYLILNYIISENVADKVVVITCASSGIGESDSFQFFVHRCWTPKYIIHAPVNKVWTYPFFTVTNAAPSMDINFWGAVYTTHFAIPLLKEKGNIIALSSIAGLVAAPRLNFYNASKAAMISFFETLRVELGTQFGITIVTPGLIESELTKGKFLTIEGKLKVDQVIRDVS</sequence>
<evidence type="ECO:0000256" key="2">
    <source>
        <dbReference type="ARBA" id="ARBA00006484"/>
    </source>
</evidence>
<comment type="caution">
    <text evidence="6">The sequence shown here is derived from an EMBL/GenBank/DDBJ whole genome shotgun (WGS) entry which is preliminary data.</text>
</comment>
<comment type="similarity">
    <text evidence="2">Belongs to the short-chain dehydrogenases/reductases (SDR) family.</text>
</comment>
<dbReference type="InterPro" id="IPR036291">
    <property type="entry name" value="NAD(P)-bd_dom_sf"/>
</dbReference>
<dbReference type="InterPro" id="IPR020904">
    <property type="entry name" value="Sc_DH/Rdtase_CS"/>
</dbReference>
<organism evidence="6 7">
    <name type="scientific">Anisodus acutangulus</name>
    <dbReference type="NCBI Taxonomy" id="402998"/>
    <lineage>
        <taxon>Eukaryota</taxon>
        <taxon>Viridiplantae</taxon>
        <taxon>Streptophyta</taxon>
        <taxon>Embryophyta</taxon>
        <taxon>Tracheophyta</taxon>
        <taxon>Spermatophyta</taxon>
        <taxon>Magnoliopsida</taxon>
        <taxon>eudicotyledons</taxon>
        <taxon>Gunneridae</taxon>
        <taxon>Pentapetalae</taxon>
        <taxon>asterids</taxon>
        <taxon>lamiids</taxon>
        <taxon>Solanales</taxon>
        <taxon>Solanaceae</taxon>
        <taxon>Solanoideae</taxon>
        <taxon>Hyoscyameae</taxon>
        <taxon>Anisodus</taxon>
    </lineage>
</organism>